<evidence type="ECO:0000313" key="1">
    <source>
        <dbReference type="EMBL" id="GAA4962354.1"/>
    </source>
</evidence>
<evidence type="ECO:0008006" key="3">
    <source>
        <dbReference type="Google" id="ProtNLM"/>
    </source>
</evidence>
<protein>
    <recommendedName>
        <fullName evidence="3">Lipocalin-like domain-containing protein</fullName>
    </recommendedName>
</protein>
<organism evidence="1 2">
    <name type="scientific">Yinghuangia aomiensis</name>
    <dbReference type="NCBI Taxonomy" id="676205"/>
    <lineage>
        <taxon>Bacteria</taxon>
        <taxon>Bacillati</taxon>
        <taxon>Actinomycetota</taxon>
        <taxon>Actinomycetes</taxon>
        <taxon>Kitasatosporales</taxon>
        <taxon>Streptomycetaceae</taxon>
        <taxon>Yinghuangia</taxon>
    </lineage>
</organism>
<gene>
    <name evidence="1" type="ORF">GCM10023205_27610</name>
</gene>
<proteinExistence type="predicted"/>
<comment type="caution">
    <text evidence="1">The sequence shown here is derived from an EMBL/GenBank/DDBJ whole genome shotgun (WGS) entry which is preliminary data.</text>
</comment>
<dbReference type="RefSeq" id="WP_345675717.1">
    <property type="nucleotide sequence ID" value="NZ_BAABHS010000008.1"/>
</dbReference>
<dbReference type="EMBL" id="BAABHS010000008">
    <property type="protein sequence ID" value="GAA4962354.1"/>
    <property type="molecule type" value="Genomic_DNA"/>
</dbReference>
<keyword evidence="2" id="KW-1185">Reference proteome</keyword>
<accession>A0ABP9H6N9</accession>
<sequence length="217" mass="22663">MLWHAAVPAAAWGGGKDTLLFDDWKRMERAVGRRTVVRYGMVGLLGMAAAACGSGGGKSDKAADGSVGPAGAPPTTLAGHAVDAFVRGTWNLSITPKPNYNYTTLTVADGRWSMTTPPEAEDGAGTPRIREESGTYSLAGGTLTVTKGEDTDTDIRATGVPGQVADSAKATVTWVYGEERGARGTFPVDVTWDGTTLTARRPDTGRGEDFVLKATRA</sequence>
<reference evidence="2" key="1">
    <citation type="journal article" date="2019" name="Int. J. Syst. Evol. Microbiol.">
        <title>The Global Catalogue of Microorganisms (GCM) 10K type strain sequencing project: providing services to taxonomists for standard genome sequencing and annotation.</title>
        <authorList>
            <consortium name="The Broad Institute Genomics Platform"/>
            <consortium name="The Broad Institute Genome Sequencing Center for Infectious Disease"/>
            <person name="Wu L."/>
            <person name="Ma J."/>
        </authorList>
    </citation>
    <scope>NUCLEOTIDE SEQUENCE [LARGE SCALE GENOMIC DNA]</scope>
    <source>
        <strain evidence="2">JCM 17986</strain>
    </source>
</reference>
<name>A0ABP9H6N9_9ACTN</name>
<evidence type="ECO:0000313" key="2">
    <source>
        <dbReference type="Proteomes" id="UP001500466"/>
    </source>
</evidence>
<dbReference type="Proteomes" id="UP001500466">
    <property type="component" value="Unassembled WGS sequence"/>
</dbReference>